<feature type="region of interest" description="Disordered" evidence="1">
    <location>
        <begin position="224"/>
        <end position="254"/>
    </location>
</feature>
<keyword evidence="4" id="KW-1185">Reference proteome</keyword>
<evidence type="ECO:0000313" key="4">
    <source>
        <dbReference type="Proteomes" id="UP001241605"/>
    </source>
</evidence>
<accession>A0ABY8QGB2</accession>
<gene>
    <name evidence="3" type="ORF">QF118_17400</name>
</gene>
<reference evidence="3 4" key="1">
    <citation type="submission" date="2023-05" db="EMBL/GenBank/DDBJ databases">
        <title>YMD87, complete Genome.</title>
        <authorList>
            <person name="Zhang J."/>
            <person name="Xu X."/>
        </authorList>
    </citation>
    <scope>NUCLEOTIDE SEQUENCE [LARGE SCALE GENOMIC DNA]</scope>
    <source>
        <strain evidence="3 4">YMD87</strain>
    </source>
</reference>
<dbReference type="EMBL" id="CP124616">
    <property type="protein sequence ID" value="WGW03671.1"/>
    <property type="molecule type" value="Genomic_DNA"/>
</dbReference>
<proteinExistence type="predicted"/>
<dbReference type="InterPro" id="IPR010767">
    <property type="entry name" value="Phage_CGC-2007_Cje0229"/>
</dbReference>
<sequence>MKRLFLLPALLLALPACDPASLAGKMHRSKPPVTSCDSYSGPGCKFDKSPLRVLPEPVVLPKRAYTFFPTAERLQFVDAAGKTWVAPDRTLTDGASIPKIFVSIVGDPTSPEFINAAAVHDAYCGIGNETGSMYHQARWEDVHKMFYDGLVVGGAEPLTAKLMFAAVWMGGPRWDTARTLAHVPVAERQQGMRRAKAFIQAQNPTLDELLQYLQREETRLLSQFPRFRASPDAPESSSHEEIQEEEPYDPSTGL</sequence>
<feature type="signal peptide" evidence="2">
    <location>
        <begin position="1"/>
        <end position="22"/>
    </location>
</feature>
<organism evidence="3 4">
    <name type="scientific">Tropicibacter oceani</name>
    <dbReference type="NCBI Taxonomy" id="3058420"/>
    <lineage>
        <taxon>Bacteria</taxon>
        <taxon>Pseudomonadati</taxon>
        <taxon>Pseudomonadota</taxon>
        <taxon>Alphaproteobacteria</taxon>
        <taxon>Rhodobacterales</taxon>
        <taxon>Roseobacteraceae</taxon>
        <taxon>Tropicibacter</taxon>
    </lineage>
</organism>
<name>A0ABY8QGB2_9RHOB</name>
<evidence type="ECO:0000256" key="2">
    <source>
        <dbReference type="SAM" id="SignalP"/>
    </source>
</evidence>
<keyword evidence="2" id="KW-0732">Signal</keyword>
<protein>
    <submittedName>
        <fullName evidence="3">DUF1353 domain-containing protein</fullName>
    </submittedName>
</protein>
<evidence type="ECO:0000313" key="3">
    <source>
        <dbReference type="EMBL" id="WGW03671.1"/>
    </source>
</evidence>
<dbReference type="Pfam" id="PF07087">
    <property type="entry name" value="DUF1353"/>
    <property type="match status" value="1"/>
</dbReference>
<evidence type="ECO:0000256" key="1">
    <source>
        <dbReference type="SAM" id="MobiDB-lite"/>
    </source>
</evidence>
<dbReference type="RefSeq" id="WP_282300301.1">
    <property type="nucleotide sequence ID" value="NZ_CP124616.1"/>
</dbReference>
<dbReference type="Proteomes" id="UP001241605">
    <property type="component" value="Chromosome"/>
</dbReference>
<feature type="chain" id="PRO_5045387416" evidence="2">
    <location>
        <begin position="23"/>
        <end position="254"/>
    </location>
</feature>